<dbReference type="PANTHER" id="PTHR42709">
    <property type="entry name" value="ALKALINE PHOSPHATASE LIKE PROTEIN"/>
    <property type="match status" value="1"/>
</dbReference>
<name>A0A381TX50_9ZZZZ</name>
<dbReference type="InterPro" id="IPR051311">
    <property type="entry name" value="DedA_domain"/>
</dbReference>
<feature type="transmembrane region" description="Helical" evidence="1">
    <location>
        <begin position="119"/>
        <end position="140"/>
    </location>
</feature>
<feature type="transmembrane region" description="Helical" evidence="1">
    <location>
        <begin position="54"/>
        <end position="76"/>
    </location>
</feature>
<feature type="transmembrane region" description="Helical" evidence="1">
    <location>
        <begin position="183"/>
        <end position="205"/>
    </location>
</feature>
<dbReference type="InterPro" id="IPR032816">
    <property type="entry name" value="VTT_dom"/>
</dbReference>
<organism evidence="3">
    <name type="scientific">marine metagenome</name>
    <dbReference type="NCBI Taxonomy" id="408172"/>
    <lineage>
        <taxon>unclassified sequences</taxon>
        <taxon>metagenomes</taxon>
        <taxon>ecological metagenomes</taxon>
    </lineage>
</organism>
<evidence type="ECO:0000313" key="3">
    <source>
        <dbReference type="EMBL" id="SVA20031.1"/>
    </source>
</evidence>
<sequence>MGLIKKLYDWVLGLAQKPNGDISLGILSFSEASFFPIPPDVLLIPLCLGNRKKIYFFAFICSCFSIIGAIFGYYIGKLLWWNMPGTEYSYIANMFFEYVPGITIEGFNRIQALYDRYNFWIVFTAGFTPIPFKLITISAGTFNINFLMFVVASIISRSARFFIVASLIKVFGDPIKEFIEKYFNLLAIAFTILLAGGFIIIKYIIV</sequence>
<dbReference type="PANTHER" id="PTHR42709:SF11">
    <property type="entry name" value="DEDA FAMILY PROTEIN"/>
    <property type="match status" value="1"/>
</dbReference>
<dbReference type="Pfam" id="PF09335">
    <property type="entry name" value="VTT_dom"/>
    <property type="match status" value="1"/>
</dbReference>
<dbReference type="GO" id="GO:0005886">
    <property type="term" value="C:plasma membrane"/>
    <property type="evidence" value="ECO:0007669"/>
    <property type="project" value="TreeGrafter"/>
</dbReference>
<keyword evidence="1" id="KW-0812">Transmembrane</keyword>
<evidence type="ECO:0000259" key="2">
    <source>
        <dbReference type="Pfam" id="PF09335"/>
    </source>
</evidence>
<reference evidence="3" key="1">
    <citation type="submission" date="2018-05" db="EMBL/GenBank/DDBJ databases">
        <authorList>
            <person name="Lanie J.A."/>
            <person name="Ng W.-L."/>
            <person name="Kazmierczak K.M."/>
            <person name="Andrzejewski T.M."/>
            <person name="Davidsen T.M."/>
            <person name="Wayne K.J."/>
            <person name="Tettelin H."/>
            <person name="Glass J.I."/>
            <person name="Rusch D."/>
            <person name="Podicherti R."/>
            <person name="Tsui H.-C.T."/>
            <person name="Winkler M.E."/>
        </authorList>
    </citation>
    <scope>NUCLEOTIDE SEQUENCE</scope>
</reference>
<dbReference type="AlphaFoldDB" id="A0A381TX50"/>
<keyword evidence="1" id="KW-1133">Transmembrane helix</keyword>
<feature type="domain" description="VTT" evidence="2">
    <location>
        <begin position="57"/>
        <end position="168"/>
    </location>
</feature>
<dbReference type="EMBL" id="UINC01005239">
    <property type="protein sequence ID" value="SVA20031.1"/>
    <property type="molecule type" value="Genomic_DNA"/>
</dbReference>
<protein>
    <recommendedName>
        <fullName evidence="2">VTT domain-containing protein</fullName>
    </recommendedName>
</protein>
<gene>
    <name evidence="3" type="ORF">METZ01_LOCUS72885</name>
</gene>
<keyword evidence="1" id="KW-0472">Membrane</keyword>
<feature type="transmembrane region" description="Helical" evidence="1">
    <location>
        <begin position="146"/>
        <end position="171"/>
    </location>
</feature>
<evidence type="ECO:0000256" key="1">
    <source>
        <dbReference type="SAM" id="Phobius"/>
    </source>
</evidence>
<accession>A0A381TX50</accession>
<proteinExistence type="predicted"/>